<proteinExistence type="inferred from homology"/>
<evidence type="ECO:0000259" key="8">
    <source>
        <dbReference type="Pfam" id="PF02397"/>
    </source>
</evidence>
<feature type="transmembrane region" description="Helical" evidence="7">
    <location>
        <begin position="58"/>
        <end position="79"/>
    </location>
</feature>
<evidence type="ECO:0000256" key="2">
    <source>
        <dbReference type="ARBA" id="ARBA00006464"/>
    </source>
</evidence>
<reference evidence="9 10" key="1">
    <citation type="submission" date="2013-12" db="EMBL/GenBank/DDBJ databases">
        <title>Comparative genomics of Petrotoga isolates.</title>
        <authorList>
            <person name="Nesbo C.L."/>
            <person name="Charchuk R."/>
            <person name="Chow K."/>
        </authorList>
    </citation>
    <scope>NUCLEOTIDE SEQUENCE [LARGE SCALE GENOMIC DNA]</scope>
    <source>
        <strain evidence="9 10">DSM 13574</strain>
    </source>
</reference>
<protein>
    <submittedName>
        <fullName evidence="9">Polyprenyl glycosylphosphotransferase</fullName>
    </submittedName>
</protein>
<dbReference type="RefSeq" id="WP_103067254.1">
    <property type="nucleotide sequence ID" value="NZ_AZRL01000017.1"/>
</dbReference>
<keyword evidence="6 7" id="KW-0472">Membrane</keyword>
<evidence type="ECO:0000256" key="7">
    <source>
        <dbReference type="SAM" id="Phobius"/>
    </source>
</evidence>
<feature type="transmembrane region" description="Helical" evidence="7">
    <location>
        <begin position="12"/>
        <end position="38"/>
    </location>
</feature>
<dbReference type="OrthoDB" id="9808602at2"/>
<dbReference type="PANTHER" id="PTHR30576">
    <property type="entry name" value="COLANIC BIOSYNTHESIS UDP-GLUCOSE LIPID CARRIER TRANSFERASE"/>
    <property type="match status" value="1"/>
</dbReference>
<keyword evidence="3 9" id="KW-0808">Transferase</keyword>
<dbReference type="InterPro" id="IPR017475">
    <property type="entry name" value="EPS_sugar_tfrase"/>
</dbReference>
<dbReference type="Proteomes" id="UP000236434">
    <property type="component" value="Unassembled WGS sequence"/>
</dbReference>
<evidence type="ECO:0000256" key="4">
    <source>
        <dbReference type="ARBA" id="ARBA00022692"/>
    </source>
</evidence>
<dbReference type="EMBL" id="AZRL01000017">
    <property type="protein sequence ID" value="PNR95881.1"/>
    <property type="molecule type" value="Genomic_DNA"/>
</dbReference>
<dbReference type="NCBIfam" id="TIGR03025">
    <property type="entry name" value="EPS_sugtrans"/>
    <property type="match status" value="1"/>
</dbReference>
<name>A0A2K1NZC9_9BACT</name>
<feature type="transmembrane region" description="Helical" evidence="7">
    <location>
        <begin position="245"/>
        <end position="267"/>
    </location>
</feature>
<keyword evidence="5 7" id="KW-1133">Transmembrane helix</keyword>
<evidence type="ECO:0000256" key="1">
    <source>
        <dbReference type="ARBA" id="ARBA00004141"/>
    </source>
</evidence>
<evidence type="ECO:0000313" key="10">
    <source>
        <dbReference type="Proteomes" id="UP000236434"/>
    </source>
</evidence>
<gene>
    <name evidence="9" type="ORF">X929_06880</name>
</gene>
<dbReference type="InterPro" id="IPR003362">
    <property type="entry name" value="Bact_transf"/>
</dbReference>
<dbReference type="PANTHER" id="PTHR30576:SF0">
    <property type="entry name" value="UNDECAPRENYL-PHOSPHATE N-ACETYLGALACTOSAMINYL 1-PHOSPHATE TRANSFERASE-RELATED"/>
    <property type="match status" value="1"/>
</dbReference>
<organism evidence="9 10">
    <name type="scientific">Petrotoga olearia DSM 13574</name>
    <dbReference type="NCBI Taxonomy" id="1122955"/>
    <lineage>
        <taxon>Bacteria</taxon>
        <taxon>Thermotogati</taxon>
        <taxon>Thermotogota</taxon>
        <taxon>Thermotogae</taxon>
        <taxon>Petrotogales</taxon>
        <taxon>Petrotogaceae</taxon>
        <taxon>Petrotoga</taxon>
    </lineage>
</organism>
<accession>A0A2K1NZC9</accession>
<feature type="domain" description="Bacterial sugar transferase" evidence="8">
    <location>
        <begin position="240"/>
        <end position="420"/>
    </location>
</feature>
<dbReference type="GO" id="GO:0016020">
    <property type="term" value="C:membrane"/>
    <property type="evidence" value="ECO:0007669"/>
    <property type="project" value="UniProtKB-SubCell"/>
</dbReference>
<evidence type="ECO:0000256" key="3">
    <source>
        <dbReference type="ARBA" id="ARBA00022679"/>
    </source>
</evidence>
<keyword evidence="4 7" id="KW-0812">Transmembrane</keyword>
<dbReference type="Pfam" id="PF02397">
    <property type="entry name" value="Bac_transf"/>
    <property type="match status" value="1"/>
</dbReference>
<evidence type="ECO:0000313" key="9">
    <source>
        <dbReference type="EMBL" id="PNR95881.1"/>
    </source>
</evidence>
<sequence>MRKAAVHLLDIVLIFVMNAFILNLPITISTISSLIIYLGIYSFRTYDTETMKSYTESLIKTTVGTLVSFIVILIIYFFLSKYFNRYFFLTNLLYTITLLPIIHKIEYNIYEKHMPVKNYLVIGRKEEIGHIMEEISEKSLNKIKFTQYINPNPAALDEIIKQNTQKTLTQTIHGIVITDPELEERVKPQIQTYKAEGLEIQYLPNMVEKYLKRIPIEVAQKFREYYEVVFQNVQPSPSQKIIDKFFGTLLLILFSPFMLIISLAILIEDGKPIIYKQKRMGKDEQIFIINKFRSLKEAEIDPNDPNKDIEKRVLKSGKIIRKLRLDELPQFWNIIKGNMSIVGPRPEMLEFHNMMSNQIPFYNYRLKLNPGITGWAQIHYKHTSTIEDYMKKTEYDLYYIKNRNIFLDIKIMLKTLETMVGMRGTR</sequence>
<comment type="subcellular location">
    <subcellularLocation>
        <location evidence="1">Membrane</location>
        <topology evidence="1">Multi-pass membrane protein</topology>
    </subcellularLocation>
</comment>
<evidence type="ECO:0000256" key="5">
    <source>
        <dbReference type="ARBA" id="ARBA00022989"/>
    </source>
</evidence>
<dbReference type="GO" id="GO:0016780">
    <property type="term" value="F:phosphotransferase activity, for other substituted phosphate groups"/>
    <property type="evidence" value="ECO:0007669"/>
    <property type="project" value="TreeGrafter"/>
</dbReference>
<comment type="similarity">
    <text evidence="2">Belongs to the bacterial sugar transferase family.</text>
</comment>
<dbReference type="AlphaFoldDB" id="A0A2K1NZC9"/>
<comment type="caution">
    <text evidence="9">The sequence shown here is derived from an EMBL/GenBank/DDBJ whole genome shotgun (WGS) entry which is preliminary data.</text>
</comment>
<evidence type="ECO:0000256" key="6">
    <source>
        <dbReference type="ARBA" id="ARBA00023136"/>
    </source>
</evidence>
<feature type="transmembrane region" description="Helical" evidence="7">
    <location>
        <begin position="86"/>
        <end position="103"/>
    </location>
</feature>